<feature type="transmembrane region" description="Helical" evidence="1">
    <location>
        <begin position="39"/>
        <end position="63"/>
    </location>
</feature>
<keyword evidence="3" id="KW-1185">Reference proteome</keyword>
<keyword evidence="1" id="KW-0472">Membrane</keyword>
<evidence type="ECO:0000256" key="1">
    <source>
        <dbReference type="SAM" id="Phobius"/>
    </source>
</evidence>
<evidence type="ECO:0000313" key="3">
    <source>
        <dbReference type="Proteomes" id="UP001632038"/>
    </source>
</evidence>
<comment type="caution">
    <text evidence="2">The sequence shown here is derived from an EMBL/GenBank/DDBJ whole genome shotgun (WGS) entry which is preliminary data.</text>
</comment>
<name>A0ABD3CTJ0_9LAMI</name>
<evidence type="ECO:0000313" key="2">
    <source>
        <dbReference type="EMBL" id="KAL3632894.1"/>
    </source>
</evidence>
<accession>A0ABD3CTJ0</accession>
<gene>
    <name evidence="2" type="ORF">CASFOL_025878</name>
</gene>
<feature type="transmembrane region" description="Helical" evidence="1">
    <location>
        <begin position="6"/>
        <end position="27"/>
    </location>
</feature>
<dbReference type="EMBL" id="JAVIJP010000032">
    <property type="protein sequence ID" value="KAL3632894.1"/>
    <property type="molecule type" value="Genomic_DNA"/>
</dbReference>
<keyword evidence="1" id="KW-1133">Transmembrane helix</keyword>
<reference evidence="3" key="1">
    <citation type="journal article" date="2024" name="IScience">
        <title>Strigolactones Initiate the Formation of Haustorium-like Structures in Castilleja.</title>
        <authorList>
            <person name="Buerger M."/>
            <person name="Peterson D."/>
            <person name="Chory J."/>
        </authorList>
    </citation>
    <scope>NUCLEOTIDE SEQUENCE [LARGE SCALE GENOMIC DNA]</scope>
</reference>
<proteinExistence type="predicted"/>
<sequence>MANNNLMVILILLAFVSSSILPTVDAARFNVVQVTCKNAYVPGLCVLCTLTTRVVLSLLLFFFTHLDSV</sequence>
<keyword evidence="1" id="KW-0812">Transmembrane</keyword>
<dbReference type="Proteomes" id="UP001632038">
    <property type="component" value="Unassembled WGS sequence"/>
</dbReference>
<protein>
    <submittedName>
        <fullName evidence="2">Uncharacterized protein</fullName>
    </submittedName>
</protein>
<dbReference type="AlphaFoldDB" id="A0ABD3CTJ0"/>
<organism evidence="2 3">
    <name type="scientific">Castilleja foliolosa</name>
    <dbReference type="NCBI Taxonomy" id="1961234"/>
    <lineage>
        <taxon>Eukaryota</taxon>
        <taxon>Viridiplantae</taxon>
        <taxon>Streptophyta</taxon>
        <taxon>Embryophyta</taxon>
        <taxon>Tracheophyta</taxon>
        <taxon>Spermatophyta</taxon>
        <taxon>Magnoliopsida</taxon>
        <taxon>eudicotyledons</taxon>
        <taxon>Gunneridae</taxon>
        <taxon>Pentapetalae</taxon>
        <taxon>asterids</taxon>
        <taxon>lamiids</taxon>
        <taxon>Lamiales</taxon>
        <taxon>Orobanchaceae</taxon>
        <taxon>Pedicularideae</taxon>
        <taxon>Castillejinae</taxon>
        <taxon>Castilleja</taxon>
    </lineage>
</organism>